<feature type="domain" description="DUF3638" evidence="8">
    <location>
        <begin position="1409"/>
        <end position="1632"/>
    </location>
</feature>
<dbReference type="PANTHER" id="PTHR13367:SF34">
    <property type="match status" value="1"/>
</dbReference>
<evidence type="ECO:0000256" key="4">
    <source>
        <dbReference type="ARBA" id="ARBA00022786"/>
    </source>
</evidence>
<dbReference type="InterPro" id="IPR022099">
    <property type="entry name" value="DUF3638"/>
</dbReference>
<evidence type="ECO:0000256" key="6">
    <source>
        <dbReference type="ARBA" id="ARBA00022807"/>
    </source>
</evidence>
<dbReference type="GO" id="GO:0004843">
    <property type="term" value="F:cysteine-type deubiquitinase activity"/>
    <property type="evidence" value="ECO:0007669"/>
    <property type="project" value="UniProtKB-EC"/>
</dbReference>
<dbReference type="GO" id="GO:0006508">
    <property type="term" value="P:proteolysis"/>
    <property type="evidence" value="ECO:0007669"/>
    <property type="project" value="UniProtKB-KW"/>
</dbReference>
<feature type="coiled-coil region" evidence="7">
    <location>
        <begin position="94"/>
        <end position="121"/>
    </location>
</feature>
<protein>
    <recommendedName>
        <fullName evidence="2">ubiquitinyl hydrolase 1</fullName>
        <ecNumber evidence="2">3.4.19.12</ecNumber>
    </recommendedName>
</protein>
<evidence type="ECO:0000259" key="9">
    <source>
        <dbReference type="Pfam" id="PF12359"/>
    </source>
</evidence>
<keyword evidence="5" id="KW-0378">Hydrolase</keyword>
<sequence>MELWIACDRSAISHNPLLREYNPQIPIHLLQSVVLPFSRDMTRLQKVELYLRQRSQDADGNLPYIFDSFGHPQSFAVRHYARSWALQTSLSHIEDQATKNRERKKQELSEIKAQYSSLKGDYERLDCDKVFGVSRYGRPYTSHPSWCHRCATYKKMDSLEIEIYEWPLPQEPLKAQSTVFELQLPRHFAAWRDATLLVQLKVFCCEYNGSGDRRTDQNDLFKYEALSKHLSWPPGANRIVLSSSTKPHFRTHRRTVPVNLSVTDSDVCLNNGMTYHLFDDATSTKSDLSQRKVLDTLSRSCTYRSAVDALNKFLYRPSMRPDGLSSNTVIANQSEAPDHISVSEFRALCSLPSGNKLQWQNILLQLSMPEVDFRKPETSFALWQVMYQAGPPSDSTTNDEKADRDLRQGHFTVNDEIFCHELINGLRHACARVKQNWESCQALANFAAVATRVLSLSSSPAVHTASLDFLAEARQTAFNWLKKIRTDSQTVAEDFRQELMSKASEIGLICLSTFDVEEPHLKTLLAKYEDTSVFIQACMSAQEYLKPGIYDEGSIMALFVARWRRLCHRALSFMTLAAGALENNPFDHAIHQYWPAYQAGKDWKPVKSVRYWIGSETSGIHGRSLPVHYNLLTGELLVNGVPLSRVSADYEAHPSYQLLFGESILDVMPSSFPGMQFSVKALVYGHKVNLGLEGPSGKDLIVAAEKEEEDKEGRSVIWQLVPSRVFGQLLPASFVDSHLHWYDPLSETIEFRPLGTQWTSSPQNWVLFKDGEMWKLRNATHQLVSRSSGALRAMAAIFHPLEDLSCLHVSVATNSSTLEIDLPRLHLGFSVQAGSTEVFSRQFRGMHIDPSQAVETLMGLRNKLILINGTGDKRAILIPDGEVSCFPCKHPTNISATHVEVFVAKGSSARVHSSLTPLRGFYPKHLKEMQQVQWDKRLGFLSQHIHFHARVRGLLEQADRQLDISPSNIYGPKVELPACLSWDAVWLDNHKQLIARHWLAIHCAFRKKRSEFGVFQLASWFSALAFTTDYDTRSMIEVLFAIASIPDVASVAPPAKTDQYNLSMGYSFVKHLITSDVESGGYGYRNSAEAKLSILPHEEEWDASTRRHTTYESNFNFKVKAFISYLESQWPCERPKKPTESDCVGLRAYVDVDETMTAVRSRWKIWYQNHLFYEYLTKLAEAVSRQSIDSSTGQLPLLPKLPAYKLVASNKGFAATADLFAQNQPPIIRPEDRPQLCLNLGRACDDSDKQSPSSCIQSFLRGLRVGTCTDFERKYCRDLERSFRALRDLNMDRKDGTENGLATSPQTELLLKYWTECQAFFLAQFRSLAALESLGARDGGLVNSPRICSTFFLSQLSTSNWQKLPIEWKHALIQFALALHDLQRARRPLRACSSGSSVDLVKELENTAHSKWDPIDYPQALLMEVESDITIRSVQFDIARKMSSPPDNRNSVMQLNMGEGKSSVIVPLVASLLADGTQLVRVIVAKPQSKQMLQMLLAKLGGLLDVHVFQLPFSRALRLDPAQVNDIAADLNRCMRKGGILLVQPEQILSFKLMGLECLINGKESIGRTLLEGQQFFDENSRDIVDESDENFSVKFELVYTMGTQRPIDYSPGRWRLVQNVMDVVRDVAPSVAQEVPASLEIHNQFGMGSFPRLRILKVNGKQALVQEVASRICATGLSGLPIARQNEKSRAALLTYLTKVKLTPAEINAVECAQQGGFWSDATKAPFLLLRGILAGGVLAFTLAQKRWRVNYGLDPMRQPPTRLAVPYRAKDSPSPRSEFSHPEVVLLLTSLSYYYGGLSDEDLFVTFGHLLKSDQPDQEYNAWIADAPNLDSSFHHLEGVNIKDKPQCVQLLFPKLRYAKAVVDYFLGHVVFPKYIKEFPSKLSASGWDIGQVKIRPTSGFSGTNDARELLPLSVTHLDLPSQKHTNALVLDYLLKDDNHVSLIPHRTTTGSDADQLLTMVMKMQQEVQVLLDVGAQILELGNLQVAKQWLRMHQEQGPASNKQACVYFDDDDNLCVVDLRGKKELLQTSPFATALDVCLVFLDEAHTRGTDLKLPDNSRAAVTLGANLAKDRLVQACMRMRKLGKGQTVVFCIPPEIRVKILQKVHKDEDDSIELADVLHWAITETWADIQRSIPLWAVQGRRFGHQKHLWDQSQNGNLSVTSMSPQQAIKFQEEEARMIEDLYKPGERQSNPCCADASSHKGAASIVKHCAQFGQVNFDSAVLQEEQERELAPEIEQERQVERPRPAKPVTHKLDPVVVNFAKTGLIPKLSEFPQDVLVTLDFASTVELEATAKQDQYLRPVQWVLTSTGGADRTSSIVQHLVIISPFEAQALLATIRKNAKTTLHLYAPRSTLGFDSLEDLRLYPTPALPAEWSVPRHLVLQLNLFAGQLYISSFADYTALCDMLGLDWEGGGKDGMVVCADRFVDPASNPGKILKHSFKSSPVSFLKVYLTKVRRDCESIEKTHMGKILNAVILRPRTFNLRQVDNHGLGNKSNRCGQMNWALFFSFYFLRGRLRYFSTAAIMGWISAIGNHGRGVLFE</sequence>
<keyword evidence="4" id="KW-0833">Ubl conjugation pathway</keyword>
<organism>
    <name type="scientific">Pyricularia oryzae (strain P131)</name>
    <name type="common">Rice blast fungus</name>
    <name type="synonym">Magnaporthe oryzae</name>
    <dbReference type="NCBI Taxonomy" id="1143193"/>
    <lineage>
        <taxon>Eukaryota</taxon>
        <taxon>Fungi</taxon>
        <taxon>Dikarya</taxon>
        <taxon>Ascomycota</taxon>
        <taxon>Pezizomycotina</taxon>
        <taxon>Sordariomycetes</taxon>
        <taxon>Sordariomycetidae</taxon>
        <taxon>Magnaporthales</taxon>
        <taxon>Pyriculariaceae</taxon>
        <taxon>Pyricularia</taxon>
    </lineage>
</organism>
<evidence type="ECO:0000256" key="7">
    <source>
        <dbReference type="SAM" id="Coils"/>
    </source>
</evidence>
<keyword evidence="3" id="KW-0645">Protease</keyword>
<evidence type="ECO:0000256" key="2">
    <source>
        <dbReference type="ARBA" id="ARBA00012759"/>
    </source>
</evidence>
<evidence type="ECO:0000256" key="3">
    <source>
        <dbReference type="ARBA" id="ARBA00022670"/>
    </source>
</evidence>
<keyword evidence="6" id="KW-0788">Thiol protease</keyword>
<feature type="domain" description="DUF3645" evidence="9">
    <location>
        <begin position="1757"/>
        <end position="1791"/>
    </location>
</feature>
<dbReference type="InterPro" id="IPR022105">
    <property type="entry name" value="DUF3645"/>
</dbReference>
<dbReference type="Pfam" id="PF12359">
    <property type="entry name" value="DUF3645"/>
    <property type="match status" value="1"/>
</dbReference>
<gene>
    <name evidence="10" type="ORF">OOW_P131scaffold00022g2</name>
</gene>
<evidence type="ECO:0000256" key="1">
    <source>
        <dbReference type="ARBA" id="ARBA00000707"/>
    </source>
</evidence>
<evidence type="ECO:0000259" key="8">
    <source>
        <dbReference type="Pfam" id="PF12340"/>
    </source>
</evidence>
<dbReference type="EMBL" id="JH794699">
    <property type="protein sequence ID" value="ELQ70499.1"/>
    <property type="molecule type" value="Genomic_DNA"/>
</dbReference>
<dbReference type="Pfam" id="PF12340">
    <property type="entry name" value="DUF3638"/>
    <property type="match status" value="1"/>
</dbReference>
<comment type="catalytic activity">
    <reaction evidence="1">
        <text>Thiol-dependent hydrolysis of ester, thioester, amide, peptide and isopeptide bonds formed by the C-terminal Gly of ubiquitin (a 76-residue protein attached to proteins as an intracellular targeting signal).</text>
        <dbReference type="EC" id="3.4.19.12"/>
    </reaction>
</comment>
<proteinExistence type="predicted"/>
<dbReference type="InterPro" id="IPR051346">
    <property type="entry name" value="OTU_Deubiquitinase"/>
</dbReference>
<keyword evidence="7" id="KW-0175">Coiled coil</keyword>
<dbReference type="PANTHER" id="PTHR13367">
    <property type="entry name" value="UBIQUITIN THIOESTERASE"/>
    <property type="match status" value="1"/>
</dbReference>
<accession>L7JRQ8</accession>
<evidence type="ECO:0000256" key="5">
    <source>
        <dbReference type="ARBA" id="ARBA00022801"/>
    </source>
</evidence>
<evidence type="ECO:0000313" key="10">
    <source>
        <dbReference type="EMBL" id="ELQ70499.1"/>
    </source>
</evidence>
<name>L7JRQ8_PYRO1</name>
<reference evidence="10" key="1">
    <citation type="journal article" date="2012" name="PLoS Genet.">
        <title>Comparative analysis of the genomes of two field isolates of the rice blast fungus Magnaporthe oryzae.</title>
        <authorList>
            <person name="Xue M."/>
            <person name="Yang J."/>
            <person name="Li Z."/>
            <person name="Hu S."/>
            <person name="Yao N."/>
            <person name="Dean R.A."/>
            <person name="Zhao W."/>
            <person name="Shen M."/>
            <person name="Zhang H."/>
            <person name="Li C."/>
            <person name="Liu L."/>
            <person name="Cao L."/>
            <person name="Xu X."/>
            <person name="Xing Y."/>
            <person name="Hsiang T."/>
            <person name="Zhang Z."/>
            <person name="Xu J.R."/>
            <person name="Peng Y.L."/>
        </authorList>
    </citation>
    <scope>NUCLEOTIDE SEQUENCE [LARGE SCALE GENOMIC DNA]</scope>
    <source>
        <strain evidence="10">P131</strain>
    </source>
</reference>
<dbReference type="EC" id="3.4.19.12" evidence="2"/>